<evidence type="ECO:0000313" key="11">
    <source>
        <dbReference type="EMBL" id="MBJ7601863.1"/>
    </source>
</evidence>
<keyword evidence="2 8" id="KW-0474">Menaquinone biosynthesis</keyword>
<dbReference type="Gene3D" id="1.10.357.140">
    <property type="entry name" value="UbiA prenyltransferase"/>
    <property type="match status" value="1"/>
</dbReference>
<evidence type="ECO:0000256" key="5">
    <source>
        <dbReference type="ARBA" id="ARBA00022692"/>
    </source>
</evidence>
<keyword evidence="6 8" id="KW-1133">Transmembrane helix</keyword>
<dbReference type="PIRSF" id="PIRSF005355">
    <property type="entry name" value="UBIAD1"/>
    <property type="match status" value="1"/>
</dbReference>
<feature type="transmembrane region" description="Helical" evidence="8">
    <location>
        <begin position="212"/>
        <end position="231"/>
    </location>
</feature>
<accession>A0A934NCA5</accession>
<keyword evidence="3 8" id="KW-1003">Cell membrane</keyword>
<feature type="transmembrane region" description="Helical" evidence="8">
    <location>
        <begin position="169"/>
        <end position="191"/>
    </location>
</feature>
<dbReference type="InterPro" id="IPR000537">
    <property type="entry name" value="UbiA_prenyltransferase"/>
</dbReference>
<evidence type="ECO:0000256" key="7">
    <source>
        <dbReference type="ARBA" id="ARBA00023136"/>
    </source>
</evidence>
<feature type="signal peptide" evidence="10">
    <location>
        <begin position="1"/>
        <end position="25"/>
    </location>
</feature>
<dbReference type="GO" id="GO:0005886">
    <property type="term" value="C:plasma membrane"/>
    <property type="evidence" value="ECO:0007669"/>
    <property type="project" value="UniProtKB-SubCell"/>
</dbReference>
<name>A0A934NCA5_9BACT</name>
<evidence type="ECO:0000256" key="10">
    <source>
        <dbReference type="SAM" id="SignalP"/>
    </source>
</evidence>
<dbReference type="EMBL" id="JAEKNQ010000010">
    <property type="protein sequence ID" value="MBJ7601863.1"/>
    <property type="molecule type" value="Genomic_DNA"/>
</dbReference>
<evidence type="ECO:0000256" key="8">
    <source>
        <dbReference type="HAMAP-Rule" id="MF_01937"/>
    </source>
</evidence>
<evidence type="ECO:0000256" key="9">
    <source>
        <dbReference type="NCBIfam" id="TIGR00751"/>
    </source>
</evidence>
<evidence type="ECO:0000256" key="4">
    <source>
        <dbReference type="ARBA" id="ARBA00022679"/>
    </source>
</evidence>
<dbReference type="GO" id="GO:0009234">
    <property type="term" value="P:menaquinone biosynthetic process"/>
    <property type="evidence" value="ECO:0007669"/>
    <property type="project" value="UniProtKB-UniRule"/>
</dbReference>
<dbReference type="EC" id="2.5.1.74" evidence="8 9"/>
<keyword evidence="5 8" id="KW-0812">Transmembrane</keyword>
<organism evidence="11 12">
    <name type="scientific">Candidatus Dormiibacter inghamiae</name>
    <dbReference type="NCBI Taxonomy" id="3127013"/>
    <lineage>
        <taxon>Bacteria</taxon>
        <taxon>Bacillati</taxon>
        <taxon>Candidatus Dormiibacterota</taxon>
        <taxon>Candidatus Dormibacteria</taxon>
        <taxon>Candidatus Dormibacterales</taxon>
        <taxon>Candidatus Dormibacteraceae</taxon>
        <taxon>Candidatus Dormiibacter</taxon>
    </lineage>
</organism>
<dbReference type="PANTHER" id="PTHR13929">
    <property type="entry name" value="1,4-DIHYDROXY-2-NAPHTHOATE OCTAPRENYLTRANSFERASE"/>
    <property type="match status" value="1"/>
</dbReference>
<dbReference type="PANTHER" id="PTHR13929:SF0">
    <property type="entry name" value="UBIA PRENYLTRANSFERASE DOMAIN-CONTAINING PROTEIN 1"/>
    <property type="match status" value="1"/>
</dbReference>
<dbReference type="AlphaFoldDB" id="A0A934NCA5"/>
<evidence type="ECO:0000256" key="3">
    <source>
        <dbReference type="ARBA" id="ARBA00022475"/>
    </source>
</evidence>
<comment type="caution">
    <text evidence="11">The sequence shown here is derived from an EMBL/GenBank/DDBJ whole genome shotgun (WGS) entry which is preliminary data.</text>
</comment>
<dbReference type="GO" id="GO:0046428">
    <property type="term" value="F:1,4-dihydroxy-2-naphthoate polyprenyltransferase activity"/>
    <property type="evidence" value="ECO:0007669"/>
    <property type="project" value="UniProtKB-UniRule"/>
</dbReference>
<dbReference type="NCBIfam" id="NF004751">
    <property type="entry name" value="PRK06080.1-3"/>
    <property type="match status" value="1"/>
</dbReference>
<evidence type="ECO:0000313" key="12">
    <source>
        <dbReference type="Proteomes" id="UP000620075"/>
    </source>
</evidence>
<comment type="subcellular location">
    <subcellularLocation>
        <location evidence="8">Cell membrane</location>
        <topology evidence="8">Multi-pass membrane protein</topology>
    </subcellularLocation>
    <subcellularLocation>
        <location evidence="1">Membrane</location>
        <topology evidence="1">Multi-pass membrane protein</topology>
    </subcellularLocation>
</comment>
<feature type="transmembrane region" description="Helical" evidence="8">
    <location>
        <begin position="92"/>
        <end position="110"/>
    </location>
</feature>
<comment type="catalytic activity">
    <reaction evidence="8">
        <text>an all-trans-polyprenyl diphosphate + 1,4-dihydroxy-2-naphthoate + H(+) = a 2-demethylmenaquinol + CO2 + diphosphate</text>
        <dbReference type="Rhea" id="RHEA:26478"/>
        <dbReference type="Rhea" id="RHEA-COMP:9563"/>
        <dbReference type="Rhea" id="RHEA-COMP:9564"/>
        <dbReference type="ChEBI" id="CHEBI:11173"/>
        <dbReference type="ChEBI" id="CHEBI:15378"/>
        <dbReference type="ChEBI" id="CHEBI:16526"/>
        <dbReference type="ChEBI" id="CHEBI:33019"/>
        <dbReference type="ChEBI" id="CHEBI:55437"/>
        <dbReference type="ChEBI" id="CHEBI:58914"/>
        <dbReference type="EC" id="2.5.1.74"/>
    </reaction>
</comment>
<evidence type="ECO:0000256" key="1">
    <source>
        <dbReference type="ARBA" id="ARBA00004141"/>
    </source>
</evidence>
<keyword evidence="4 8" id="KW-0808">Transferase</keyword>
<gene>
    <name evidence="8" type="primary">menA</name>
    <name evidence="11" type="ORF">JF888_01485</name>
</gene>
<proteinExistence type="inferred from homology"/>
<dbReference type="NCBIfam" id="TIGR00751">
    <property type="entry name" value="menA"/>
    <property type="match status" value="1"/>
</dbReference>
<comment type="similarity">
    <text evidence="8">Belongs to the MenA family. Type 1 subfamily.</text>
</comment>
<dbReference type="InterPro" id="IPR026046">
    <property type="entry name" value="UBIAD1"/>
</dbReference>
<comment type="pathway">
    <text evidence="8">Quinol/quinone metabolism; menaquinone biosynthesis; menaquinol from 1,4-dihydroxy-2-naphthoate: step 1/2.</text>
</comment>
<evidence type="ECO:0000256" key="6">
    <source>
        <dbReference type="ARBA" id="ARBA00022989"/>
    </source>
</evidence>
<feature type="transmembrane region" description="Helical" evidence="8">
    <location>
        <begin position="145"/>
        <end position="163"/>
    </location>
</feature>
<dbReference type="Pfam" id="PF01040">
    <property type="entry name" value="UbiA"/>
    <property type="match status" value="1"/>
</dbReference>
<dbReference type="Proteomes" id="UP000620075">
    <property type="component" value="Unassembled WGS sequence"/>
</dbReference>
<dbReference type="HAMAP" id="MF_01937">
    <property type="entry name" value="MenA_1"/>
    <property type="match status" value="1"/>
</dbReference>
<sequence>MSKPLIWWLAARPATLAASVSPVLAGTAIAAHDHSIRPLPGFGALLVAIAMQIGVNYANDYSDFARGTDTPLRVGPIRAAASGVIPPSQVKYAALAAFAMAAGIGLAVALTSDWRLIAVGALAVVAGWLYTGGPRPYGYLGLGELFVFIFFGLFATAGTVYVHEHRIPAAAWAAGCATGSLACAILALNNLRDLATDSAVGKRTLAVRIGRGGTRALIALLLAGSVAIPFLAAVVGWVPRLAALPMLTVTMVGGIIRDSGSREPAVLISAMKRTGIVEVWWALLWAAGLLL</sequence>
<reference evidence="11 12" key="1">
    <citation type="submission" date="2020-10" db="EMBL/GenBank/DDBJ databases">
        <title>Ca. Dormibacterota MAGs.</title>
        <authorList>
            <person name="Montgomery K."/>
        </authorList>
    </citation>
    <scope>NUCLEOTIDE SEQUENCE [LARGE SCALE GENOMIC DNA]</scope>
    <source>
        <strain evidence="11">SC8811_S16_3</strain>
    </source>
</reference>
<feature type="transmembrane region" description="Helical" evidence="8">
    <location>
        <begin position="41"/>
        <end position="58"/>
    </location>
</feature>
<dbReference type="GO" id="GO:0042371">
    <property type="term" value="P:vitamin K biosynthetic process"/>
    <property type="evidence" value="ECO:0007669"/>
    <property type="project" value="TreeGrafter"/>
</dbReference>
<dbReference type="InterPro" id="IPR044878">
    <property type="entry name" value="UbiA_sf"/>
</dbReference>
<protein>
    <recommendedName>
        <fullName evidence="8 9">1,4-dihydroxy-2-naphthoate octaprenyltransferase</fullName>
        <shortName evidence="8">DHNA-octaprenyltransferase</shortName>
        <ecNumber evidence="8 9">2.5.1.74</ecNumber>
    </recommendedName>
</protein>
<feature type="transmembrane region" description="Helical" evidence="8">
    <location>
        <begin position="116"/>
        <end position="133"/>
    </location>
</feature>
<comment type="function">
    <text evidence="8">Conversion of 1,4-dihydroxy-2-naphthoate (DHNA) to demethylmenaquinone (DMK).</text>
</comment>
<evidence type="ECO:0000256" key="2">
    <source>
        <dbReference type="ARBA" id="ARBA00022428"/>
    </source>
</evidence>
<feature type="chain" id="PRO_5038095762" description="1,4-dihydroxy-2-naphthoate octaprenyltransferase" evidence="10">
    <location>
        <begin position="26"/>
        <end position="291"/>
    </location>
</feature>
<dbReference type="InterPro" id="IPR004657">
    <property type="entry name" value="MenA"/>
</dbReference>
<keyword evidence="10" id="KW-0732">Signal</keyword>
<dbReference type="CDD" id="cd13962">
    <property type="entry name" value="PT_UbiA_UBIAD1"/>
    <property type="match status" value="1"/>
</dbReference>
<keyword evidence="7 8" id="KW-0472">Membrane</keyword>